<protein>
    <submittedName>
        <fullName evidence="1">Uncharacterized protein</fullName>
    </submittedName>
</protein>
<keyword evidence="2" id="KW-1185">Reference proteome</keyword>
<evidence type="ECO:0000313" key="2">
    <source>
        <dbReference type="Proteomes" id="UP001151532"/>
    </source>
</evidence>
<dbReference type="EMBL" id="JAPFFK010000020">
    <property type="protein sequence ID" value="KAJ6680511.1"/>
    <property type="molecule type" value="Genomic_DNA"/>
</dbReference>
<sequence>MINSSLRFRFTRGIFSKSLYTIVCCFAVEYSQDNIFPLPVHPVAVAAPSCVENDTSTHLFFEEPLKTLDLYFMLSPHFAYK</sequence>
<reference evidence="1" key="2">
    <citation type="journal article" date="2023" name="Int. J. Mol. Sci.">
        <title>De Novo Assembly and Annotation of 11 Diverse Shrub Willow (Salix) Genomes Reveals Novel Gene Organization in Sex-Linked Regions.</title>
        <authorList>
            <person name="Hyden B."/>
            <person name="Feng K."/>
            <person name="Yates T.B."/>
            <person name="Jawdy S."/>
            <person name="Cereghino C."/>
            <person name="Smart L.B."/>
            <person name="Muchero W."/>
        </authorList>
    </citation>
    <scope>NUCLEOTIDE SEQUENCE</scope>
    <source>
        <tissue evidence="1">Shoot tip</tissue>
    </source>
</reference>
<name>A0A9Q0P2Q0_SALPP</name>
<evidence type="ECO:0000313" key="1">
    <source>
        <dbReference type="EMBL" id="KAJ6680511.1"/>
    </source>
</evidence>
<dbReference type="AlphaFoldDB" id="A0A9Q0P2Q0"/>
<dbReference type="Proteomes" id="UP001151532">
    <property type="component" value="Chromosome 14"/>
</dbReference>
<gene>
    <name evidence="1" type="ORF">OIU79_020088</name>
</gene>
<comment type="caution">
    <text evidence="1">The sequence shown here is derived from an EMBL/GenBank/DDBJ whole genome shotgun (WGS) entry which is preliminary data.</text>
</comment>
<organism evidence="1 2">
    <name type="scientific">Salix purpurea</name>
    <name type="common">Purple osier willow</name>
    <dbReference type="NCBI Taxonomy" id="77065"/>
    <lineage>
        <taxon>Eukaryota</taxon>
        <taxon>Viridiplantae</taxon>
        <taxon>Streptophyta</taxon>
        <taxon>Embryophyta</taxon>
        <taxon>Tracheophyta</taxon>
        <taxon>Spermatophyta</taxon>
        <taxon>Magnoliopsida</taxon>
        <taxon>eudicotyledons</taxon>
        <taxon>Gunneridae</taxon>
        <taxon>Pentapetalae</taxon>
        <taxon>rosids</taxon>
        <taxon>fabids</taxon>
        <taxon>Malpighiales</taxon>
        <taxon>Salicaceae</taxon>
        <taxon>Saliceae</taxon>
        <taxon>Salix</taxon>
    </lineage>
</organism>
<accession>A0A9Q0P2Q0</accession>
<reference evidence="1" key="1">
    <citation type="submission" date="2022-11" db="EMBL/GenBank/DDBJ databases">
        <authorList>
            <person name="Hyden B.L."/>
            <person name="Feng K."/>
            <person name="Yates T."/>
            <person name="Jawdy S."/>
            <person name="Smart L.B."/>
            <person name="Muchero W."/>
        </authorList>
    </citation>
    <scope>NUCLEOTIDE SEQUENCE</scope>
    <source>
        <tissue evidence="1">Shoot tip</tissue>
    </source>
</reference>
<proteinExistence type="predicted"/>